<organism evidence="7 8">
    <name type="scientific">Variibacter gotjawalensis</name>
    <dbReference type="NCBI Taxonomy" id="1333996"/>
    <lineage>
        <taxon>Bacteria</taxon>
        <taxon>Pseudomonadati</taxon>
        <taxon>Pseudomonadota</taxon>
        <taxon>Alphaproteobacteria</taxon>
        <taxon>Hyphomicrobiales</taxon>
        <taxon>Nitrobacteraceae</taxon>
        <taxon>Variibacter</taxon>
    </lineage>
</organism>
<dbReference type="GO" id="GO:0005737">
    <property type="term" value="C:cytoplasm"/>
    <property type="evidence" value="ECO:0007669"/>
    <property type="project" value="InterPro"/>
</dbReference>
<dbReference type="CDD" id="cd03354">
    <property type="entry name" value="LbH_SAT"/>
    <property type="match status" value="1"/>
</dbReference>
<dbReference type="InterPro" id="IPR045304">
    <property type="entry name" value="LbH_SAT"/>
</dbReference>
<accession>A0A0S3PRA0</accession>
<dbReference type="InterPro" id="IPR042122">
    <property type="entry name" value="Ser_AcTrfase_N_sf"/>
</dbReference>
<dbReference type="KEGG" id="vgo:GJW-30_1_00842"/>
<dbReference type="RefSeq" id="WP_245408652.1">
    <property type="nucleotide sequence ID" value="NZ_AP014946.1"/>
</dbReference>
<name>A0A0S3PRA0_9BRAD</name>
<dbReference type="GO" id="GO:0009001">
    <property type="term" value="F:serine O-acetyltransferase activity"/>
    <property type="evidence" value="ECO:0007669"/>
    <property type="project" value="InterPro"/>
</dbReference>
<keyword evidence="3 7" id="KW-0808">Transferase</keyword>
<keyword evidence="4" id="KW-0677">Repeat</keyword>
<protein>
    <recommendedName>
        <fullName evidence="1">Serine acetyltransferase</fullName>
    </recommendedName>
</protein>
<dbReference type="GO" id="GO:0006535">
    <property type="term" value="P:cysteine biosynthetic process from serine"/>
    <property type="evidence" value="ECO:0007669"/>
    <property type="project" value="InterPro"/>
</dbReference>
<dbReference type="Proteomes" id="UP000236884">
    <property type="component" value="Chromosome"/>
</dbReference>
<gene>
    <name evidence="7" type="primary">cysE_1</name>
    <name evidence="7" type="ORF">GJW-30_1_00842</name>
</gene>
<dbReference type="Gene3D" id="1.10.3130.10">
    <property type="entry name" value="serine acetyltransferase, domain 1"/>
    <property type="match status" value="1"/>
</dbReference>
<evidence type="ECO:0000256" key="2">
    <source>
        <dbReference type="ARBA" id="ARBA00022605"/>
    </source>
</evidence>
<dbReference type="Gene3D" id="2.160.10.10">
    <property type="entry name" value="Hexapeptide repeat proteins"/>
    <property type="match status" value="1"/>
</dbReference>
<reference evidence="7 8" key="1">
    <citation type="submission" date="2015-08" db="EMBL/GenBank/DDBJ databases">
        <title>Investigation of the bacterial diversity of lava forest soil.</title>
        <authorList>
            <person name="Lee J.S."/>
        </authorList>
    </citation>
    <scope>NUCLEOTIDE SEQUENCE [LARGE SCALE GENOMIC DNA]</scope>
    <source>
        <strain evidence="7 8">GJW-30</strain>
    </source>
</reference>
<sequence length="240" mass="25488">MSASSIWADVVAEQRLVNLGNKHLGSCERLADALTTLIAERLAACELEIAFRDAARHAFCAEPTLVEAAALDLLATRQSDPARPSLTQILYEYKGFLALQAWRVSNWLWSNRRRNLALLLQDATSRVLQISIHPSATIGTSVFLDHGTGIVIGPSASIGDNVTILQGVTIGRRYENPEKAPHVGRGVFLGAEATILGAVSVGDYAKIGAAALIEMDVPAGCTAVGNPAHLTNCPSSLATH</sequence>
<evidence type="ECO:0000313" key="7">
    <source>
        <dbReference type="EMBL" id="BAT58318.1"/>
    </source>
</evidence>
<dbReference type="UniPathway" id="UPA00136">
    <property type="reaction ID" value="UER00199"/>
</dbReference>
<keyword evidence="8" id="KW-1185">Reference proteome</keyword>
<keyword evidence="2" id="KW-0028">Amino-acid biosynthesis</keyword>
<keyword evidence="5 7" id="KW-0012">Acyltransferase</keyword>
<dbReference type="Pfam" id="PF06426">
    <property type="entry name" value="SATase_N"/>
    <property type="match status" value="1"/>
</dbReference>
<evidence type="ECO:0000256" key="1">
    <source>
        <dbReference type="ARBA" id="ARBA00018522"/>
    </source>
</evidence>
<dbReference type="SUPFAM" id="SSF51161">
    <property type="entry name" value="Trimeric LpxA-like enzymes"/>
    <property type="match status" value="1"/>
</dbReference>
<dbReference type="InterPro" id="IPR010493">
    <property type="entry name" value="Ser_AcTrfase_N"/>
</dbReference>
<dbReference type="SMART" id="SM00971">
    <property type="entry name" value="SATase_N"/>
    <property type="match status" value="1"/>
</dbReference>
<evidence type="ECO:0000259" key="6">
    <source>
        <dbReference type="SMART" id="SM00971"/>
    </source>
</evidence>
<evidence type="ECO:0000256" key="5">
    <source>
        <dbReference type="ARBA" id="ARBA00023315"/>
    </source>
</evidence>
<dbReference type="EMBL" id="AP014946">
    <property type="protein sequence ID" value="BAT58318.1"/>
    <property type="molecule type" value="Genomic_DNA"/>
</dbReference>
<dbReference type="PANTHER" id="PTHR42811">
    <property type="entry name" value="SERINE ACETYLTRANSFERASE"/>
    <property type="match status" value="1"/>
</dbReference>
<feature type="domain" description="Serine acetyltransferase N-terminal" evidence="6">
    <location>
        <begin position="6"/>
        <end position="101"/>
    </location>
</feature>
<dbReference type="PROSITE" id="PS00101">
    <property type="entry name" value="HEXAPEP_TRANSFERASES"/>
    <property type="match status" value="1"/>
</dbReference>
<dbReference type="InterPro" id="IPR018357">
    <property type="entry name" value="Hexapep_transf_CS"/>
</dbReference>
<evidence type="ECO:0000256" key="3">
    <source>
        <dbReference type="ARBA" id="ARBA00022679"/>
    </source>
</evidence>
<evidence type="ECO:0000313" key="8">
    <source>
        <dbReference type="Proteomes" id="UP000236884"/>
    </source>
</evidence>
<evidence type="ECO:0000256" key="4">
    <source>
        <dbReference type="ARBA" id="ARBA00022737"/>
    </source>
</evidence>
<dbReference type="InterPro" id="IPR011004">
    <property type="entry name" value="Trimer_LpxA-like_sf"/>
</dbReference>
<proteinExistence type="predicted"/>
<dbReference type="AlphaFoldDB" id="A0A0S3PRA0"/>